<name>A0A5N7B5A5_9EURO</name>
<protein>
    <submittedName>
        <fullName evidence="1">Uncharacterized protein</fullName>
    </submittedName>
</protein>
<reference evidence="1 2" key="1">
    <citation type="submission" date="2019-04" db="EMBL/GenBank/DDBJ databases">
        <title>Friends and foes A comparative genomics studyof 23 Aspergillus species from section Flavi.</title>
        <authorList>
            <consortium name="DOE Joint Genome Institute"/>
            <person name="Kjaerbolling I."/>
            <person name="Vesth T."/>
            <person name="Frisvad J.C."/>
            <person name="Nybo J.L."/>
            <person name="Theobald S."/>
            <person name="Kildgaard S."/>
            <person name="Isbrandt T."/>
            <person name="Kuo A."/>
            <person name="Sato A."/>
            <person name="Lyhne E.K."/>
            <person name="Kogle M.E."/>
            <person name="Wiebenga A."/>
            <person name="Kun R.S."/>
            <person name="Lubbers R.J."/>
            <person name="Makela M.R."/>
            <person name="Barry K."/>
            <person name="Chovatia M."/>
            <person name="Clum A."/>
            <person name="Daum C."/>
            <person name="Haridas S."/>
            <person name="He G."/>
            <person name="LaButti K."/>
            <person name="Lipzen A."/>
            <person name="Mondo S."/>
            <person name="Riley R."/>
            <person name="Salamov A."/>
            <person name="Simmons B.A."/>
            <person name="Magnuson J.K."/>
            <person name="Henrissat B."/>
            <person name="Mortensen U.H."/>
            <person name="Larsen T.O."/>
            <person name="Devries R.P."/>
            <person name="Grigoriev I.V."/>
            <person name="Machida M."/>
            <person name="Baker S.E."/>
            <person name="Andersen M.R."/>
        </authorList>
    </citation>
    <scope>NUCLEOTIDE SEQUENCE [LARGE SCALE GENOMIC DNA]</scope>
    <source>
        <strain evidence="1 2">IBT 29228</strain>
    </source>
</reference>
<proteinExistence type="predicted"/>
<evidence type="ECO:0000313" key="2">
    <source>
        <dbReference type="Proteomes" id="UP000326198"/>
    </source>
</evidence>
<organism evidence="1 2">
    <name type="scientific">Aspergillus bertholletiae</name>
    <dbReference type="NCBI Taxonomy" id="1226010"/>
    <lineage>
        <taxon>Eukaryota</taxon>
        <taxon>Fungi</taxon>
        <taxon>Dikarya</taxon>
        <taxon>Ascomycota</taxon>
        <taxon>Pezizomycotina</taxon>
        <taxon>Eurotiomycetes</taxon>
        <taxon>Eurotiomycetidae</taxon>
        <taxon>Eurotiales</taxon>
        <taxon>Aspergillaceae</taxon>
        <taxon>Aspergillus</taxon>
        <taxon>Aspergillus subgen. Circumdati</taxon>
    </lineage>
</organism>
<keyword evidence="2" id="KW-1185">Reference proteome</keyword>
<sequence>MLTVTSISQASTSGTCTLVQGLTGQDKPGEEPQECLPRELENTFKTIQAHLLSRHRESSLALELDHESQLIHCEQITQFLAKTEVKYCFDEDTLYIRAMTSATHDSLATFAVPCLTQLKILMPEETKHLRAGVSPAYLNGKINDSGTKPQTSIKFPDQSFTFLDPETYCLYYTVIFKAGFSETYDGLIRDMKQWFLHSSGQVQLVILADFNADKKTLMKQQKSDSFGDRASKLLPDFGNALRKICGRDIQRVLPEVIGSLPPICASDVTPLSCQGSFPNFDVSRKLYLDLEEFRYCLLSGIRQHAIRLAFDFVRNNSWDDDAEDYQE</sequence>
<gene>
    <name evidence="1" type="ORF">BDV26DRAFT_293522</name>
</gene>
<dbReference type="EMBL" id="ML736229">
    <property type="protein sequence ID" value="KAE8377095.1"/>
    <property type="molecule type" value="Genomic_DNA"/>
</dbReference>
<dbReference type="AlphaFoldDB" id="A0A5N7B5A5"/>
<evidence type="ECO:0000313" key="1">
    <source>
        <dbReference type="EMBL" id="KAE8377095.1"/>
    </source>
</evidence>
<dbReference type="Proteomes" id="UP000326198">
    <property type="component" value="Unassembled WGS sequence"/>
</dbReference>
<dbReference type="OrthoDB" id="5418367at2759"/>
<accession>A0A5N7B5A5</accession>